<dbReference type="Gene3D" id="1.10.840.10">
    <property type="entry name" value="Ras guanine-nucleotide exchange factors catalytic domain"/>
    <property type="match status" value="1"/>
</dbReference>
<dbReference type="GO" id="GO:0007265">
    <property type="term" value="P:Ras protein signal transduction"/>
    <property type="evidence" value="ECO:0007669"/>
    <property type="project" value="TreeGrafter"/>
</dbReference>
<evidence type="ECO:0000256" key="4">
    <source>
        <dbReference type="SAM" id="MobiDB-lite"/>
    </source>
</evidence>
<feature type="compositionally biased region" description="Basic residues" evidence="4">
    <location>
        <begin position="606"/>
        <end position="616"/>
    </location>
</feature>
<keyword evidence="2" id="KW-0040">ANK repeat</keyword>
<dbReference type="SUPFAM" id="SSF48403">
    <property type="entry name" value="Ankyrin repeat"/>
    <property type="match status" value="1"/>
</dbReference>
<dbReference type="PANTHER" id="PTHR23113:SF368">
    <property type="entry name" value="CELL DIVISION CONTROL PROTEIN 25"/>
    <property type="match status" value="1"/>
</dbReference>
<feature type="repeat" description="ANK" evidence="2">
    <location>
        <begin position="118"/>
        <end position="150"/>
    </location>
</feature>
<dbReference type="InterPro" id="IPR019804">
    <property type="entry name" value="Ras_G-nucl-exch_fac_CS"/>
</dbReference>
<dbReference type="Pfam" id="PF00617">
    <property type="entry name" value="RasGEF"/>
    <property type="match status" value="1"/>
</dbReference>
<dbReference type="CDD" id="cd00155">
    <property type="entry name" value="RasGEF"/>
    <property type="match status" value="1"/>
</dbReference>
<feature type="compositionally biased region" description="Polar residues" evidence="4">
    <location>
        <begin position="585"/>
        <end position="594"/>
    </location>
</feature>
<proteinExistence type="predicted"/>
<dbReference type="InterPro" id="IPR000651">
    <property type="entry name" value="Ras-like_Gua-exchang_fac_N"/>
</dbReference>
<dbReference type="SMART" id="SM00248">
    <property type="entry name" value="ANK"/>
    <property type="match status" value="5"/>
</dbReference>
<dbReference type="InterPro" id="IPR002110">
    <property type="entry name" value="Ankyrin_rpt"/>
</dbReference>
<protein>
    <submittedName>
        <fullName evidence="7">Uncharacterized protein</fullName>
    </submittedName>
</protein>
<dbReference type="PROSITE" id="PS50009">
    <property type="entry name" value="RASGEF_CAT"/>
    <property type="match status" value="1"/>
</dbReference>
<feature type="region of interest" description="Disordered" evidence="4">
    <location>
        <begin position="1111"/>
        <end position="1134"/>
    </location>
</feature>
<feature type="repeat" description="ANK" evidence="2">
    <location>
        <begin position="406"/>
        <end position="438"/>
    </location>
</feature>
<feature type="region of interest" description="Disordered" evidence="4">
    <location>
        <begin position="1295"/>
        <end position="1322"/>
    </location>
</feature>
<organism evidence="7 8">
    <name type="scientific">Geranomyces variabilis</name>
    <dbReference type="NCBI Taxonomy" id="109894"/>
    <lineage>
        <taxon>Eukaryota</taxon>
        <taxon>Fungi</taxon>
        <taxon>Fungi incertae sedis</taxon>
        <taxon>Chytridiomycota</taxon>
        <taxon>Chytridiomycota incertae sedis</taxon>
        <taxon>Chytridiomycetes</taxon>
        <taxon>Spizellomycetales</taxon>
        <taxon>Powellomycetaceae</taxon>
        <taxon>Geranomyces</taxon>
    </lineage>
</organism>
<keyword evidence="1 3" id="KW-0344">Guanine-nucleotide releasing factor</keyword>
<evidence type="ECO:0000256" key="3">
    <source>
        <dbReference type="PROSITE-ProRule" id="PRU00168"/>
    </source>
</evidence>
<dbReference type="InterPro" id="IPR008937">
    <property type="entry name" value="Ras-like_GEF"/>
</dbReference>
<dbReference type="Proteomes" id="UP001212152">
    <property type="component" value="Unassembled WGS sequence"/>
</dbReference>
<evidence type="ECO:0000259" key="6">
    <source>
        <dbReference type="PROSITE" id="PS50212"/>
    </source>
</evidence>
<dbReference type="GO" id="GO:0005085">
    <property type="term" value="F:guanyl-nucleotide exchange factor activity"/>
    <property type="evidence" value="ECO:0007669"/>
    <property type="project" value="UniProtKB-KW"/>
</dbReference>
<evidence type="ECO:0000256" key="2">
    <source>
        <dbReference type="PROSITE-ProRule" id="PRU00023"/>
    </source>
</evidence>
<dbReference type="Pfam" id="PF00618">
    <property type="entry name" value="RasGEF_N"/>
    <property type="match status" value="1"/>
</dbReference>
<dbReference type="PROSITE" id="PS50297">
    <property type="entry name" value="ANK_REP_REGION"/>
    <property type="match status" value="2"/>
</dbReference>
<reference evidence="7" key="1">
    <citation type="submission" date="2020-05" db="EMBL/GenBank/DDBJ databases">
        <title>Phylogenomic resolution of chytrid fungi.</title>
        <authorList>
            <person name="Stajich J.E."/>
            <person name="Amses K."/>
            <person name="Simmons R."/>
            <person name="Seto K."/>
            <person name="Myers J."/>
            <person name="Bonds A."/>
            <person name="Quandt C.A."/>
            <person name="Barry K."/>
            <person name="Liu P."/>
            <person name="Grigoriev I."/>
            <person name="Longcore J.E."/>
            <person name="James T.Y."/>
        </authorList>
    </citation>
    <scope>NUCLEOTIDE SEQUENCE</scope>
    <source>
        <strain evidence="7">JEL0379</strain>
    </source>
</reference>
<feature type="region of interest" description="Disordered" evidence="4">
    <location>
        <begin position="878"/>
        <end position="907"/>
    </location>
</feature>
<dbReference type="Gene3D" id="1.20.870.10">
    <property type="entry name" value="Son of sevenless (SoS) protein Chain: S domain 1"/>
    <property type="match status" value="1"/>
</dbReference>
<dbReference type="EMBL" id="JADGJQ010000008">
    <property type="protein sequence ID" value="KAJ3182742.1"/>
    <property type="molecule type" value="Genomic_DNA"/>
</dbReference>
<sequence length="1604" mass="174668">MFGGPSKAWSFLPRDKSDLSLSPRDWNSDAAASSTSTLIGDPSTRKSPAFSSSVATLAIDTSGGTHRGGMSAMSAVEAEGGKSLLELCQDGDEEALYNHCYENAGLIVQSVNVPMDNAGNTLMHLTVSMKDLGLTSMLLLKGADPNAPNKGGITPTIIAKRMKFTVLQALLIKHGGVVPAEEEKIGGGAALLAGVNSNPHSEGRRKSGRKDLEGFKKRIASDLELLANDRSADESRRTSQIGVPLSEVHAGSNEFVDLASAPGALDASLQPAVVFPTHRLPIYDAAYLGLAGDQIAALPNSFLIAADDFGSTPLMKAAARGHITIVKALIARRVDINRADKYGNTALTWAAFGGQLACVKALTAVEGCLVDGNTPSPEGSTPLTAVEPSTPEEQQQREQEAMMLRSGMTPLVAASVAGHVAVVEHLLDCGASKDLKSGPGPTRSRTAVMYAAWLRREDVVRVLVRRGCSVDPDTEHWLKKGVIFLKRANLDYNVWTGSVGTFTKMVLAGGAPNPSKGRRMSLKDKMSYFSSEEHDALLALEAIMTSGAVSSNMPPVSPGGALSRSVGNIFKSSASLFSLSETEASSSPALNDSNPLLAGDGTCTRRERRASRPRARNRYRHGMNFDKLIGGNPEVVAELTEQIPSQGTDLDALWVEVFQHVIQLLIAANQNKKAHFIIISAKAIHNAGEIIRAIETAEKQALMQSTAGIASSSVMLKPTSPSSTNASGAATMFPALYVPHPEQNLFNGTKVRARMRELSRLVKNELPKQLMLTTRIAIGVWPPQHAMSDMIKAATDLARTCRELTDIANLSGMFHLVDRSLDVQFTAFEEDDEVSSSRAEDDGGDASSVTRTTIPSSLTYEEYKRQNDLKVLEEITKQSSASRAAAHSATDEQGTATMREQHQQQQIHEQSLAADTAFFAKLDDLVRALVEVIKDIKKAFGNKAKAAYMAASATAAHRAEVIIDEVRQYDLFAEFPEDLLFDEDDAATLASKGVAIGGGADEAFPIQVADLWYVTLTDVRQAARTVAMKGKLASGVMPPPSAATEMVRATIPCLLAVKKLVTIAKESAVKIRRTSFDKVSKQEKWERDVAQNEHVKSLFLLWERQVLRPQQDGEEDAAREAGTPRRSAGVAASAEVDAQTQEMELLRDDLDGLVLESAGNSKLVVRGGKLNKLVEWMTSHIHYDQEFTASMLLTHHSFTTTSELLDLLFRRYSLVAPPALSRSQYDTFLQRKIFPVKQRVCTVLKTWLELLFEDDFLGGNQHVGVFKLRDFCSDVVVKDSEVWGRELMGLVEQKLNRASNPPPPPAPPPPVGPHPKLPRLPPETDIQALLTNTLLYHDLDPLELARQLAILDQSHFARIKPHECLDQIWGEKRRKEMGLSKHADPSAVTGLGEMIRHTNVVTIWIANCIIRNEDLKARRDALKYFAHMAVHCQELNNFNGITALNAAMSTAAVNRLHKTWDAFREKYPKLYEAYEDAAATVSPKGQYANYRKVLKDLAPPAVPFLGVSLTDLTFTELGNPDFLPETPALINFDKRRKVCQVLTNSIQKYQAVPYNLIPVSGIRDFLSSLGSLPLLNDDELYQMSLKVEPKEEGLSDEEGGDEGG</sequence>
<dbReference type="Pfam" id="PF12796">
    <property type="entry name" value="Ank_2"/>
    <property type="match status" value="2"/>
</dbReference>
<dbReference type="InterPro" id="IPR001895">
    <property type="entry name" value="RASGEF_cat_dom"/>
</dbReference>
<feature type="region of interest" description="Disordered" evidence="4">
    <location>
        <begin position="21"/>
        <end position="50"/>
    </location>
</feature>
<feature type="region of interest" description="Disordered" evidence="4">
    <location>
        <begin position="371"/>
        <end position="394"/>
    </location>
</feature>
<dbReference type="PANTHER" id="PTHR23113">
    <property type="entry name" value="GUANINE NUCLEOTIDE EXCHANGE FACTOR"/>
    <property type="match status" value="1"/>
</dbReference>
<feature type="compositionally biased region" description="Low complexity" evidence="4">
    <location>
        <begin position="879"/>
        <end position="888"/>
    </location>
</feature>
<evidence type="ECO:0000259" key="5">
    <source>
        <dbReference type="PROSITE" id="PS50009"/>
    </source>
</evidence>
<dbReference type="SMART" id="SM00229">
    <property type="entry name" value="RasGEFN"/>
    <property type="match status" value="1"/>
</dbReference>
<feature type="compositionally biased region" description="Pro residues" evidence="4">
    <location>
        <begin position="1300"/>
        <end position="1321"/>
    </location>
</feature>
<evidence type="ECO:0000313" key="7">
    <source>
        <dbReference type="EMBL" id="KAJ3182742.1"/>
    </source>
</evidence>
<dbReference type="Gene3D" id="1.25.40.20">
    <property type="entry name" value="Ankyrin repeat-containing domain"/>
    <property type="match status" value="3"/>
</dbReference>
<dbReference type="GO" id="GO:0005886">
    <property type="term" value="C:plasma membrane"/>
    <property type="evidence" value="ECO:0007669"/>
    <property type="project" value="TreeGrafter"/>
</dbReference>
<evidence type="ECO:0000313" key="8">
    <source>
        <dbReference type="Proteomes" id="UP001212152"/>
    </source>
</evidence>
<dbReference type="CDD" id="cd06224">
    <property type="entry name" value="REM"/>
    <property type="match status" value="1"/>
</dbReference>
<feature type="region of interest" description="Disordered" evidence="4">
    <location>
        <begin position="831"/>
        <end position="851"/>
    </location>
</feature>
<keyword evidence="8" id="KW-1185">Reference proteome</keyword>
<dbReference type="Pfam" id="PF00023">
    <property type="entry name" value="Ank"/>
    <property type="match status" value="1"/>
</dbReference>
<feature type="region of interest" description="Disordered" evidence="4">
    <location>
        <begin position="585"/>
        <end position="616"/>
    </location>
</feature>
<gene>
    <name evidence="7" type="ORF">HDU87_008081</name>
</gene>
<feature type="domain" description="N-terminal Ras-GEF" evidence="6">
    <location>
        <begin position="1161"/>
        <end position="1295"/>
    </location>
</feature>
<feature type="domain" description="Ras-GEF" evidence="5">
    <location>
        <begin position="1340"/>
        <end position="1590"/>
    </location>
</feature>
<dbReference type="SMART" id="SM00147">
    <property type="entry name" value="RasGEF"/>
    <property type="match status" value="1"/>
</dbReference>
<name>A0AAD5TP87_9FUNG</name>
<dbReference type="InterPro" id="IPR036964">
    <property type="entry name" value="RASGEF_cat_dom_sf"/>
</dbReference>
<dbReference type="PROSITE" id="PS50212">
    <property type="entry name" value="RASGEF_NTER"/>
    <property type="match status" value="1"/>
</dbReference>
<dbReference type="InterPro" id="IPR023578">
    <property type="entry name" value="Ras_GEF_dom_sf"/>
</dbReference>
<dbReference type="PROSITE" id="PS00720">
    <property type="entry name" value="RASGEF"/>
    <property type="match status" value="1"/>
</dbReference>
<accession>A0AAD5TP87</accession>
<evidence type="ECO:0000256" key="1">
    <source>
        <dbReference type="ARBA" id="ARBA00022658"/>
    </source>
</evidence>
<dbReference type="InterPro" id="IPR036770">
    <property type="entry name" value="Ankyrin_rpt-contain_sf"/>
</dbReference>
<dbReference type="PROSITE" id="PS50088">
    <property type="entry name" value="ANK_REPEAT"/>
    <property type="match status" value="3"/>
</dbReference>
<feature type="compositionally biased region" description="Polar residues" evidence="4">
    <location>
        <begin position="373"/>
        <end position="383"/>
    </location>
</feature>
<comment type="caution">
    <text evidence="7">The sequence shown here is derived from an EMBL/GenBank/DDBJ whole genome shotgun (WGS) entry which is preliminary data.</text>
</comment>
<feature type="repeat" description="ANK" evidence="2">
    <location>
        <begin position="309"/>
        <end position="341"/>
    </location>
</feature>
<dbReference type="SUPFAM" id="SSF48366">
    <property type="entry name" value="Ras GEF"/>
    <property type="match status" value="1"/>
</dbReference>